<evidence type="ECO:0000313" key="1">
    <source>
        <dbReference type="EMBL" id="ENX02338.1"/>
    </source>
</evidence>
<organism evidence="1 2">
    <name type="scientific">Acinetobacter modestus</name>
    <dbReference type="NCBI Taxonomy" id="1776740"/>
    <lineage>
        <taxon>Bacteria</taxon>
        <taxon>Pseudomonadati</taxon>
        <taxon>Pseudomonadota</taxon>
        <taxon>Gammaproteobacteria</taxon>
        <taxon>Moraxellales</taxon>
        <taxon>Moraxellaceae</taxon>
        <taxon>Acinetobacter</taxon>
    </lineage>
</organism>
<protein>
    <recommendedName>
        <fullName evidence="3">Virion morphogenesis protein</fullName>
    </recommendedName>
</protein>
<dbReference type="PATRIC" id="fig|1217705.3.peg.1348"/>
<dbReference type="STRING" id="1217705.F900_01402"/>
<comment type="caution">
    <text evidence="1">The sequence shown here is derived from an EMBL/GenBank/DDBJ whole genome shotgun (WGS) entry which is preliminary data.</text>
</comment>
<dbReference type="InterPro" id="IPR006522">
    <property type="entry name" value="Phage_virion_morphogenesis"/>
</dbReference>
<evidence type="ECO:0000313" key="2">
    <source>
        <dbReference type="Proteomes" id="UP000013248"/>
    </source>
</evidence>
<proteinExistence type="predicted"/>
<dbReference type="eggNOG" id="COG5005">
    <property type="taxonomic scope" value="Bacteria"/>
</dbReference>
<dbReference type="RefSeq" id="WP_005216161.1">
    <property type="nucleotide sequence ID" value="NZ_KB850089.1"/>
</dbReference>
<dbReference type="AlphaFoldDB" id="N9M1B9"/>
<evidence type="ECO:0008006" key="3">
    <source>
        <dbReference type="Google" id="ProtNLM"/>
    </source>
</evidence>
<sequence length="158" mass="17391">MPVAISVTADGESPIMALLEHLIGYDKKAMFDEIGAYGVSSSEQRFLNQSDVDGNPWKQSWRAKLQGGETGRDTGQLLSGLHHNVLANGVEWGSDKEYSIPFHFGAHIVPKTAQYLVFNVGGNWRKVKEVTNPPRSFLGINNEDDESILNIIGRHLSG</sequence>
<dbReference type="Proteomes" id="UP000013248">
    <property type="component" value="Unassembled WGS sequence"/>
</dbReference>
<dbReference type="Pfam" id="PF05069">
    <property type="entry name" value="Phage_tail_S"/>
    <property type="match status" value="1"/>
</dbReference>
<gene>
    <name evidence="1" type="ORF">F900_01402</name>
</gene>
<dbReference type="HOGENOM" id="CLU_117141_2_0_6"/>
<dbReference type="EMBL" id="APRP01000015">
    <property type="protein sequence ID" value="ENX02338.1"/>
    <property type="molecule type" value="Genomic_DNA"/>
</dbReference>
<accession>N9M1B9</accession>
<name>N9M1B9_9GAMM</name>
<reference evidence="1 2" key="1">
    <citation type="submission" date="2013-02" db="EMBL/GenBank/DDBJ databases">
        <title>The Genome Sequence of Acinetobacter sp. ANC 3862.</title>
        <authorList>
            <consortium name="The Broad Institute Genome Sequencing Platform"/>
            <consortium name="The Broad Institute Genome Sequencing Center for Infectious Disease"/>
            <person name="Cerqueira G."/>
            <person name="Feldgarden M."/>
            <person name="Courvalin P."/>
            <person name="Perichon B."/>
            <person name="Grillot-Courvalin C."/>
            <person name="Clermont D."/>
            <person name="Rocha E."/>
            <person name="Yoon E.-J."/>
            <person name="Nemec A."/>
            <person name="Walker B."/>
            <person name="Young S.K."/>
            <person name="Zeng Q."/>
            <person name="Gargeya S."/>
            <person name="Fitzgerald M."/>
            <person name="Haas B."/>
            <person name="Abouelleil A."/>
            <person name="Alvarado L."/>
            <person name="Arachchi H.M."/>
            <person name="Berlin A.M."/>
            <person name="Chapman S.B."/>
            <person name="Dewar J."/>
            <person name="Goldberg J."/>
            <person name="Griggs A."/>
            <person name="Gujja S."/>
            <person name="Hansen M."/>
            <person name="Howarth C."/>
            <person name="Imamovic A."/>
            <person name="Larimer J."/>
            <person name="McCowan C."/>
            <person name="Murphy C."/>
            <person name="Neiman D."/>
            <person name="Pearson M."/>
            <person name="Priest M."/>
            <person name="Roberts A."/>
            <person name="Saif S."/>
            <person name="Shea T."/>
            <person name="Sisk P."/>
            <person name="Sykes S."/>
            <person name="Wortman J."/>
            <person name="Nusbaum C."/>
            <person name="Birren B."/>
        </authorList>
    </citation>
    <scope>NUCLEOTIDE SEQUENCE [LARGE SCALE GENOMIC DNA]</scope>
    <source>
        <strain evidence="1 2">ANC 3862</strain>
    </source>
</reference>